<reference evidence="1 2" key="1">
    <citation type="submission" date="2017-04" db="EMBL/GenBank/DDBJ databases">
        <title>High diversity of culturable Acinetobacter species in natural soil and water ecosystems.</title>
        <authorList>
            <person name="Nemec A."/>
            <person name="Radolfova-Krizova L."/>
        </authorList>
    </citation>
    <scope>NUCLEOTIDE SEQUENCE [LARGE SCALE GENOMIC DNA]</scope>
    <source>
        <strain evidence="1 2">ANC 4999</strain>
    </source>
</reference>
<dbReference type="EMBL" id="NEGB01000006">
    <property type="protein sequence ID" value="OTG64738.1"/>
    <property type="molecule type" value="Genomic_DNA"/>
</dbReference>
<organism evidence="1 2">
    <name type="scientific">Acinetobacter silvestris</name>
    <dbReference type="NCBI Taxonomy" id="1977882"/>
    <lineage>
        <taxon>Bacteria</taxon>
        <taxon>Pseudomonadati</taxon>
        <taxon>Pseudomonadota</taxon>
        <taxon>Gammaproteobacteria</taxon>
        <taxon>Moraxellales</taxon>
        <taxon>Moraxellaceae</taxon>
        <taxon>Acinetobacter</taxon>
    </lineage>
</organism>
<dbReference type="Proteomes" id="UP000242765">
    <property type="component" value="Unassembled WGS sequence"/>
</dbReference>
<evidence type="ECO:0000313" key="1">
    <source>
        <dbReference type="EMBL" id="OTG64738.1"/>
    </source>
</evidence>
<evidence type="ECO:0000313" key="2">
    <source>
        <dbReference type="Proteomes" id="UP000242765"/>
    </source>
</evidence>
<protein>
    <submittedName>
        <fullName evidence="1">Uncharacterized protein</fullName>
    </submittedName>
</protein>
<gene>
    <name evidence="1" type="ORF">B9T28_11065</name>
</gene>
<sequence length="214" mass="25785">MFVLEEIFKSKKCENTDQFNLRIHRGLSWFKKSQQLDDDLELKFICLWVSFNAIYAQELLITHDHQKFKQFLIAMFQVDCEQRIHHITWEKMSLPIRALLDNPYAFQTFWDYQNNRISQFAWKKEFELEKQKVHQALQKKDTIDILYMVFNRLYTLRLQVISGGVTYKSSVHRQQLQDSCYVLSAFIPIYIRLLLENAQTLDLEQPFYPVVQMS</sequence>
<proteinExistence type="predicted"/>
<accession>A0A1Y3CCC3</accession>
<dbReference type="AlphaFoldDB" id="A0A1Y3CCC3"/>
<dbReference type="OrthoDB" id="1425096at2"/>
<dbReference type="RefSeq" id="WP_086204045.1">
    <property type="nucleotide sequence ID" value="NZ_NEGB01000006.1"/>
</dbReference>
<name>A0A1Y3CCC3_9GAMM</name>
<comment type="caution">
    <text evidence="1">The sequence shown here is derived from an EMBL/GenBank/DDBJ whole genome shotgun (WGS) entry which is preliminary data.</text>
</comment>
<keyword evidence="2" id="KW-1185">Reference proteome</keyword>